<dbReference type="SUPFAM" id="SSF82866">
    <property type="entry name" value="Multidrug efflux transporter AcrB transmembrane domain"/>
    <property type="match status" value="2"/>
</dbReference>
<evidence type="ECO:0000256" key="5">
    <source>
        <dbReference type="ARBA" id="ARBA00022692"/>
    </source>
</evidence>
<dbReference type="PRINTS" id="PR00702">
    <property type="entry name" value="ACRIFLAVINRP"/>
</dbReference>
<keyword evidence="3" id="KW-0813">Transport</keyword>
<dbReference type="InterPro" id="IPR001036">
    <property type="entry name" value="Acrflvin-R"/>
</dbReference>
<feature type="transmembrane region" description="Helical" evidence="8">
    <location>
        <begin position="338"/>
        <end position="357"/>
    </location>
</feature>
<feature type="transmembrane region" description="Helical" evidence="8">
    <location>
        <begin position="485"/>
        <end position="505"/>
    </location>
</feature>
<dbReference type="NCBIfam" id="TIGR00914">
    <property type="entry name" value="2A0601"/>
    <property type="match status" value="1"/>
</dbReference>
<feature type="transmembrane region" description="Helical" evidence="8">
    <location>
        <begin position="872"/>
        <end position="891"/>
    </location>
</feature>
<sequence length="1057" mass="114358">MIAALIRWSVANRFLVLLATLLVTAWGVWSLRSIPLDALPDLSDVQVIVRTPYPGQAPQIVENQVTYPLTTTMLSVPGAKTVRGYSFFGDSYVYVLFEDGTDLYWARSRVLEYLSQVQSRLPVGARPALGPDASGVGWIYQYALVDRSGRHDLAQLRALQDWFLKFELKTVANVAEVATVGGMVRQYQVLLDPPRLASRGITQAEVIAAIGQANRETGGAVLEMAETEFMVRASGYLKTLDDFRAIPLKLGAGGVPVTLGDVASIQLGPEMRRGIGELDGEGEAVGGVVILRSGKNARDTIAAVKAKLDELQGSLPAGVEIVTTYDRSKLIDRAVANLGHKLVEEFIVVALVCALFLWHLRSSLVAIISLPIGVLIAFIVMRHQGINANLMSLGGIAIAIGAMVDAAVVMIENAHKKIEAWHAAHPGETLTGERHWQVMTDAATEVGPALFFCLLIITLSFIPVFTLEAQEGRLFGPLAFTKTYAMAAAAGLAVTLVPVLMGYWIRGRIPREERNPLNRWLIRLYRPALDAVLRRPRTTLLAALLVFLSALWPISRLGGEFLPAMDEGDLLYMPSALPGLSAQKAAQLLQQTDRLIRTVPEVEHVFGKAGRAETATDPAPLEMFETTIQFRPRAQWRPGMTPERLVEELDRVVQVPGLTNIWIPPIRNRIDMLATGIKSPIGVKIAGTDLAAIDAATQAVERVARDVPGVSSALAERLTGGRYVDVDIDRRAAARYGLNIADVQSIVASAIGGENVGETVEGLARFPINVRYPREWRDSLGALQQLPIHTPQGSQITLGTVARIAVSDGPPMLKSENARPSGWVYIDVRGRDIAAVVADLRHAVDAQVRLQAGMSLSYSGQFEYLERANARLALVVPATLAIIFVLLYLTFARFDEALLIMATLPFALTGGVWFLYLLGYNLSVATGVGFIALAGVAAEFGVIMLLYLKNAWAACEAAGEHSEQALLEAIRQGAVQRVRPKAMTVAVIVAGLLPIFWGSGTGSEIMSRIAAPMVGGMLSAPLLSLLVIPAAYRLMRRSSPHQASAERPSNSTGATLR</sequence>
<dbReference type="Gene3D" id="3.30.70.1320">
    <property type="entry name" value="Multidrug efflux transporter AcrB pore domain like"/>
    <property type="match status" value="1"/>
</dbReference>
<evidence type="ECO:0000313" key="10">
    <source>
        <dbReference type="Proteomes" id="UP000243084"/>
    </source>
</evidence>
<gene>
    <name evidence="9" type="ORF">SAMN05216229_1032</name>
</gene>
<dbReference type="SUPFAM" id="SSF82693">
    <property type="entry name" value="Multidrug efflux transporter AcrB pore domain, PN1, PN2, PC1 and PC2 subdomains"/>
    <property type="match status" value="2"/>
</dbReference>
<keyword evidence="5 8" id="KW-0812">Transmembrane</keyword>
<proteinExistence type="inferred from homology"/>
<dbReference type="PANTHER" id="PTHR32063">
    <property type="match status" value="1"/>
</dbReference>
<dbReference type="SUPFAM" id="SSF82714">
    <property type="entry name" value="Multidrug efflux transporter AcrB TolC docking domain, DN and DC subdomains"/>
    <property type="match status" value="2"/>
</dbReference>
<dbReference type="GO" id="GO:0008324">
    <property type="term" value="F:monoatomic cation transmembrane transporter activity"/>
    <property type="evidence" value="ECO:0007669"/>
    <property type="project" value="InterPro"/>
</dbReference>
<dbReference type="RefSeq" id="WP_092428661.1">
    <property type="nucleotide sequence ID" value="NZ_FOXM01000003.1"/>
</dbReference>
<keyword evidence="4" id="KW-1003">Cell membrane</keyword>
<feature type="transmembrane region" description="Helical" evidence="8">
    <location>
        <begin position="980"/>
        <end position="997"/>
    </location>
</feature>
<dbReference type="GO" id="GO:0005886">
    <property type="term" value="C:plasma membrane"/>
    <property type="evidence" value="ECO:0007669"/>
    <property type="project" value="UniProtKB-SubCell"/>
</dbReference>
<name>A0A1I5QU80_9GAMM</name>
<evidence type="ECO:0000256" key="1">
    <source>
        <dbReference type="ARBA" id="ARBA00004651"/>
    </source>
</evidence>
<dbReference type="Gene3D" id="3.30.70.1430">
    <property type="entry name" value="Multidrug efflux transporter AcrB pore domain"/>
    <property type="match status" value="2"/>
</dbReference>
<evidence type="ECO:0000256" key="7">
    <source>
        <dbReference type="ARBA" id="ARBA00023136"/>
    </source>
</evidence>
<feature type="transmembrane region" description="Helical" evidence="8">
    <location>
        <begin position="364"/>
        <end position="384"/>
    </location>
</feature>
<dbReference type="Gene3D" id="3.30.70.1440">
    <property type="entry name" value="Multidrug efflux transporter AcrB pore domain"/>
    <property type="match status" value="1"/>
</dbReference>
<keyword evidence="10" id="KW-1185">Reference proteome</keyword>
<dbReference type="AlphaFoldDB" id="A0A1I5QU80"/>
<evidence type="ECO:0000313" key="9">
    <source>
        <dbReference type="EMBL" id="SFP49858.1"/>
    </source>
</evidence>
<keyword evidence="7 8" id="KW-0472">Membrane</keyword>
<comment type="subcellular location">
    <subcellularLocation>
        <location evidence="1">Cell membrane</location>
        <topology evidence="1">Multi-pass membrane protein</topology>
    </subcellularLocation>
</comment>
<feature type="transmembrane region" description="Helical" evidence="8">
    <location>
        <begin position="390"/>
        <end position="411"/>
    </location>
</feature>
<evidence type="ECO:0000256" key="4">
    <source>
        <dbReference type="ARBA" id="ARBA00022475"/>
    </source>
</evidence>
<organism evidence="9 10">
    <name type="scientific">Geopseudomonas sagittaria</name>
    <dbReference type="NCBI Taxonomy" id="1135990"/>
    <lineage>
        <taxon>Bacteria</taxon>
        <taxon>Pseudomonadati</taxon>
        <taxon>Pseudomonadota</taxon>
        <taxon>Gammaproteobacteria</taxon>
        <taxon>Pseudomonadales</taxon>
        <taxon>Pseudomonadaceae</taxon>
        <taxon>Geopseudomonas</taxon>
    </lineage>
</organism>
<comment type="similarity">
    <text evidence="2">Belongs to the resistance-nodulation-cell division (RND) (TC 2.A.6) family.</text>
</comment>
<protein>
    <submittedName>
        <fullName evidence="9">Cu(I)/Ag(I) efflux system membrane protein CusA/SilA</fullName>
    </submittedName>
</protein>
<evidence type="ECO:0000256" key="8">
    <source>
        <dbReference type="SAM" id="Phobius"/>
    </source>
</evidence>
<dbReference type="Pfam" id="PF00873">
    <property type="entry name" value="ACR_tran"/>
    <property type="match status" value="1"/>
</dbReference>
<dbReference type="GO" id="GO:0042910">
    <property type="term" value="F:xenobiotic transmembrane transporter activity"/>
    <property type="evidence" value="ECO:0007669"/>
    <property type="project" value="TreeGrafter"/>
</dbReference>
<feature type="transmembrane region" description="Helical" evidence="8">
    <location>
        <begin position="924"/>
        <end position="948"/>
    </location>
</feature>
<dbReference type="PANTHER" id="PTHR32063:SF19">
    <property type="entry name" value="CATION EFFLUX SYSTEM PROTEIN CUSA"/>
    <property type="match status" value="1"/>
</dbReference>
<feature type="transmembrane region" description="Helical" evidence="8">
    <location>
        <begin position="538"/>
        <end position="555"/>
    </location>
</feature>
<accession>A0A1I5QU80</accession>
<reference evidence="10" key="1">
    <citation type="submission" date="2016-10" db="EMBL/GenBank/DDBJ databases">
        <authorList>
            <person name="Varghese N."/>
            <person name="Submissions S."/>
        </authorList>
    </citation>
    <scope>NUCLEOTIDE SEQUENCE [LARGE SCALE GENOMIC DNA]</scope>
    <source>
        <strain evidence="10">JCM 18195</strain>
    </source>
</reference>
<dbReference type="InterPro" id="IPR027463">
    <property type="entry name" value="AcrB_DN_DC_subdom"/>
</dbReference>
<evidence type="ECO:0000256" key="3">
    <source>
        <dbReference type="ARBA" id="ARBA00022448"/>
    </source>
</evidence>
<feature type="transmembrane region" description="Helical" evidence="8">
    <location>
        <begin position="898"/>
        <end position="918"/>
    </location>
</feature>
<evidence type="ECO:0000256" key="2">
    <source>
        <dbReference type="ARBA" id="ARBA00010942"/>
    </source>
</evidence>
<feature type="transmembrane region" description="Helical" evidence="8">
    <location>
        <begin position="446"/>
        <end position="465"/>
    </location>
</feature>
<dbReference type="Gene3D" id="1.20.1640.10">
    <property type="entry name" value="Multidrug efflux transporter AcrB transmembrane domain"/>
    <property type="match status" value="2"/>
</dbReference>
<feature type="transmembrane region" description="Helical" evidence="8">
    <location>
        <begin position="1009"/>
        <end position="1032"/>
    </location>
</feature>
<keyword evidence="6 8" id="KW-1133">Transmembrane helix</keyword>
<evidence type="ECO:0000256" key="6">
    <source>
        <dbReference type="ARBA" id="ARBA00022989"/>
    </source>
</evidence>
<dbReference type="Proteomes" id="UP000243084">
    <property type="component" value="Unassembled WGS sequence"/>
</dbReference>
<dbReference type="EMBL" id="FOXM01000003">
    <property type="protein sequence ID" value="SFP49858.1"/>
    <property type="molecule type" value="Genomic_DNA"/>
</dbReference>
<dbReference type="OrthoDB" id="9758757at2"/>
<dbReference type="InterPro" id="IPR004763">
    <property type="entry name" value="CusA-like"/>
</dbReference>
<dbReference type="Gene3D" id="3.30.2090.10">
    <property type="entry name" value="Multidrug efflux transporter AcrB TolC docking domain, DN and DC subdomains"/>
    <property type="match status" value="2"/>
</dbReference>